<dbReference type="Proteomes" id="UP000178659">
    <property type="component" value="Unassembled WGS sequence"/>
</dbReference>
<evidence type="ECO:0000313" key="1">
    <source>
        <dbReference type="EMBL" id="OGY13550.1"/>
    </source>
</evidence>
<dbReference type="SUPFAM" id="SSF53254">
    <property type="entry name" value="Phosphoglycerate mutase-like"/>
    <property type="match status" value="1"/>
</dbReference>
<dbReference type="EMBL" id="MHCC01000013">
    <property type="protein sequence ID" value="OGY13550.1"/>
    <property type="molecule type" value="Genomic_DNA"/>
</dbReference>
<protein>
    <submittedName>
        <fullName evidence="1">Uncharacterized protein</fullName>
    </submittedName>
</protein>
<dbReference type="Gene3D" id="3.40.50.1240">
    <property type="entry name" value="Phosphoglycerate mutase-like"/>
    <property type="match status" value="1"/>
</dbReference>
<dbReference type="AlphaFoldDB" id="A0A1G1VDM3"/>
<dbReference type="InterPro" id="IPR029033">
    <property type="entry name" value="His_PPase_superfam"/>
</dbReference>
<proteinExistence type="predicted"/>
<gene>
    <name evidence="1" type="ORF">A3A77_04130</name>
</gene>
<organism evidence="1 2">
    <name type="scientific">Candidatus Blackburnbacteria bacterium RIFCSPLOWO2_01_FULL_40_20</name>
    <dbReference type="NCBI Taxonomy" id="1797519"/>
    <lineage>
        <taxon>Bacteria</taxon>
        <taxon>Candidatus Blackburniibacteriota</taxon>
    </lineage>
</organism>
<name>A0A1G1VDM3_9BACT</name>
<evidence type="ECO:0000313" key="2">
    <source>
        <dbReference type="Proteomes" id="UP000178659"/>
    </source>
</evidence>
<accession>A0A1G1VDM3</accession>
<reference evidence="1 2" key="1">
    <citation type="journal article" date="2016" name="Nat. Commun.">
        <title>Thousands of microbial genomes shed light on interconnected biogeochemical processes in an aquifer system.</title>
        <authorList>
            <person name="Anantharaman K."/>
            <person name="Brown C.T."/>
            <person name="Hug L.A."/>
            <person name="Sharon I."/>
            <person name="Castelle C.J."/>
            <person name="Probst A.J."/>
            <person name="Thomas B.C."/>
            <person name="Singh A."/>
            <person name="Wilkins M.J."/>
            <person name="Karaoz U."/>
            <person name="Brodie E.L."/>
            <person name="Williams K.H."/>
            <person name="Hubbard S.S."/>
            <person name="Banfield J.F."/>
        </authorList>
    </citation>
    <scope>NUCLEOTIDE SEQUENCE [LARGE SCALE GENOMIC DNA]</scope>
</reference>
<comment type="caution">
    <text evidence="1">The sequence shown here is derived from an EMBL/GenBank/DDBJ whole genome shotgun (WGS) entry which is preliminary data.</text>
</comment>
<sequence length="243" mass="28421">MWNGERIRYSEEQPQNKQGKIKIYLVRHGEIERHEKHQPTLTARGSEQAREVPHKAFPFIRERQKCGIGVNIYTFYARLDRTAETAIETEYECRRIVDKENLSNILIFRATPSPLLEASNSIEPLVKIGISKQEAIYLWLTAREEDLASWGVATFPSDVHRKLKRFIDGTTRLNARWNECRDNILFWITQETVQAALLNYLSQQSPVVMEYTESIEIIPIPDEAIVYEFRGKQYFDKKKDTDA</sequence>